<evidence type="ECO:0000256" key="1">
    <source>
        <dbReference type="ARBA" id="ARBA00009009"/>
    </source>
</evidence>
<dbReference type="PANTHER" id="PTHR43283">
    <property type="entry name" value="BETA-LACTAMASE-RELATED"/>
    <property type="match status" value="1"/>
</dbReference>
<feature type="domain" description="Beta-lactamase-related" evidence="3">
    <location>
        <begin position="18"/>
        <end position="349"/>
    </location>
</feature>
<organism evidence="4 5">
    <name type="scientific">Penicillium cosmopolitanum</name>
    <dbReference type="NCBI Taxonomy" id="1131564"/>
    <lineage>
        <taxon>Eukaryota</taxon>
        <taxon>Fungi</taxon>
        <taxon>Dikarya</taxon>
        <taxon>Ascomycota</taxon>
        <taxon>Pezizomycotina</taxon>
        <taxon>Eurotiomycetes</taxon>
        <taxon>Eurotiomycetidae</taxon>
        <taxon>Eurotiales</taxon>
        <taxon>Aspergillaceae</taxon>
        <taxon>Penicillium</taxon>
    </lineage>
</organism>
<protein>
    <submittedName>
        <fullName evidence="4">Esterase</fullName>
    </submittedName>
</protein>
<dbReference type="PANTHER" id="PTHR43283:SF17">
    <property type="entry name" value="(LOVD), PUTATIVE (AFU_ORTHOLOGUE AFUA_5G00920)-RELATED"/>
    <property type="match status" value="1"/>
</dbReference>
<reference evidence="4" key="2">
    <citation type="journal article" date="2023" name="IMA Fungus">
        <title>Comparative genomic study of the Penicillium genus elucidates a diverse pangenome and 15 lateral gene transfer events.</title>
        <authorList>
            <person name="Petersen C."/>
            <person name="Sorensen T."/>
            <person name="Nielsen M.R."/>
            <person name="Sondergaard T.E."/>
            <person name="Sorensen J.L."/>
            <person name="Fitzpatrick D.A."/>
            <person name="Frisvad J.C."/>
            <person name="Nielsen K.L."/>
        </authorList>
    </citation>
    <scope>NUCLEOTIDE SEQUENCE</scope>
    <source>
        <strain evidence="4">IBT 29677</strain>
    </source>
</reference>
<gene>
    <name evidence="4" type="ORF">N7509_004720</name>
</gene>
<dbReference type="Gene3D" id="3.40.710.10">
    <property type="entry name" value="DD-peptidase/beta-lactamase superfamily"/>
    <property type="match status" value="1"/>
</dbReference>
<comment type="caution">
    <text evidence="4">The sequence shown here is derived from an EMBL/GenBank/DDBJ whole genome shotgun (WGS) entry which is preliminary data.</text>
</comment>
<dbReference type="GeneID" id="81368337"/>
<dbReference type="InterPro" id="IPR050789">
    <property type="entry name" value="Diverse_Enzym_Activities"/>
</dbReference>
<comment type="similarity">
    <text evidence="1">Belongs to the class-A beta-lactamase family.</text>
</comment>
<evidence type="ECO:0000256" key="2">
    <source>
        <dbReference type="ARBA" id="ARBA00022801"/>
    </source>
</evidence>
<dbReference type="AlphaFoldDB" id="A0A9W9W160"/>
<dbReference type="Pfam" id="PF00144">
    <property type="entry name" value="Beta-lactamase"/>
    <property type="match status" value="1"/>
</dbReference>
<dbReference type="OrthoDB" id="428260at2759"/>
<reference evidence="4" key="1">
    <citation type="submission" date="2022-12" db="EMBL/GenBank/DDBJ databases">
        <authorList>
            <person name="Petersen C."/>
        </authorList>
    </citation>
    <scope>NUCLEOTIDE SEQUENCE</scope>
    <source>
        <strain evidence="4">IBT 29677</strain>
    </source>
</reference>
<keyword evidence="2" id="KW-0378">Hydrolase</keyword>
<dbReference type="InterPro" id="IPR012338">
    <property type="entry name" value="Beta-lactam/transpept-like"/>
</dbReference>
<evidence type="ECO:0000313" key="5">
    <source>
        <dbReference type="Proteomes" id="UP001147747"/>
    </source>
</evidence>
<sequence>MDDVTRILDGFTDPTTGSLHGAIFVVIDSSGKTIYERTSGKASFEDGNSTAPQLDSLCWVASMTKLVTAVAIMQLVEQNLLSIDDDARDYVPELKGIQILRDDHGHLDTLQPRLEPVQGKLAIRHPLIFEPGTSWAYGAGIDWAGRVVECVSNSTLEDYMQENIWSKLGETSTTFHPERRRDTLPAALEMGYRVSIGHGSKSVKQGPITLHQPAKDSLGGIGLFSTTTDYVKLLAALLKGGAPILSRKGLDILFQPHLSEASRLAMPKSLGLQMSRILGINSVDDAGQADHCLAGTINLKDIPGRRKAGTVNWSGLPNLHWWIDPKTGIAATLFTQLMPPGDAAVTSLLIELEEATYRALADKVNSNSISPRL</sequence>
<dbReference type="Proteomes" id="UP001147747">
    <property type="component" value="Unassembled WGS sequence"/>
</dbReference>
<accession>A0A9W9W160</accession>
<keyword evidence="5" id="KW-1185">Reference proteome</keyword>
<dbReference type="GO" id="GO:0016787">
    <property type="term" value="F:hydrolase activity"/>
    <property type="evidence" value="ECO:0007669"/>
    <property type="project" value="UniProtKB-KW"/>
</dbReference>
<evidence type="ECO:0000313" key="4">
    <source>
        <dbReference type="EMBL" id="KAJ5396607.1"/>
    </source>
</evidence>
<proteinExistence type="inferred from homology"/>
<dbReference type="EMBL" id="JAPZBU010000006">
    <property type="protein sequence ID" value="KAJ5396607.1"/>
    <property type="molecule type" value="Genomic_DNA"/>
</dbReference>
<dbReference type="SUPFAM" id="SSF56601">
    <property type="entry name" value="beta-lactamase/transpeptidase-like"/>
    <property type="match status" value="1"/>
</dbReference>
<evidence type="ECO:0000259" key="3">
    <source>
        <dbReference type="Pfam" id="PF00144"/>
    </source>
</evidence>
<dbReference type="RefSeq" id="XP_056488659.1">
    <property type="nucleotide sequence ID" value="XM_056629357.1"/>
</dbReference>
<name>A0A9W9W160_9EURO</name>
<dbReference type="InterPro" id="IPR001466">
    <property type="entry name" value="Beta-lactam-related"/>
</dbReference>